<dbReference type="Pfam" id="PF02525">
    <property type="entry name" value="Flavodoxin_2"/>
    <property type="match status" value="1"/>
</dbReference>
<feature type="domain" description="Flavodoxin-like fold" evidence="2">
    <location>
        <begin position="1"/>
        <end position="168"/>
    </location>
</feature>
<name>A0A0D6DUF1_9LACT</name>
<accession>A0A0D6DUF1</accession>
<dbReference type="HOGENOM" id="CLU_058643_0_2_9"/>
<evidence type="ECO:0000313" key="3">
    <source>
        <dbReference type="EMBL" id="CEN27542.1"/>
    </source>
</evidence>
<protein>
    <submittedName>
        <fullName evidence="3">NAD(P)H oxidoreductase YrkL</fullName>
    </submittedName>
</protein>
<gene>
    <name evidence="3" type="primary">yrkL</name>
    <name evidence="3" type="ORF">LACPI_0342</name>
</gene>
<dbReference type="InterPro" id="IPR003680">
    <property type="entry name" value="Flavodoxin_fold"/>
</dbReference>
<evidence type="ECO:0000259" key="2">
    <source>
        <dbReference type="Pfam" id="PF02525"/>
    </source>
</evidence>
<sequence length="172" mass="19474">MTTLVLIAHPNLSTSRFNQTWKTELAKHDVTVHDLYASYPDGKINPQKEQDLLVQHDRIVFQFPLYWYSTPALLKQWQDEVLTYGFAYGSKGTCLKDKELMLAISAGSSEADYQADGRKGFTMTEVLRPLEMMSQLCSLTYTPPFIAYGANEATDEAVQQSSQKMIAHILDN</sequence>
<dbReference type="GO" id="GO:0010181">
    <property type="term" value="F:FMN binding"/>
    <property type="evidence" value="ECO:0007669"/>
    <property type="project" value="TreeGrafter"/>
</dbReference>
<dbReference type="EMBL" id="LN774769">
    <property type="protein sequence ID" value="CEN27542.1"/>
    <property type="molecule type" value="Genomic_DNA"/>
</dbReference>
<dbReference type="PANTHER" id="PTHR47307:SF1">
    <property type="entry name" value="GLUTATHIONE-REGULATED POTASSIUM-EFFLUX SYSTEM ANCILLARY PROTEIN KEFG"/>
    <property type="match status" value="1"/>
</dbReference>
<dbReference type="InterPro" id="IPR046980">
    <property type="entry name" value="KefG/KefF"/>
</dbReference>
<keyword evidence="1" id="KW-0560">Oxidoreductase</keyword>
<evidence type="ECO:0000256" key="1">
    <source>
        <dbReference type="ARBA" id="ARBA00023002"/>
    </source>
</evidence>
<dbReference type="AlphaFoldDB" id="A0A0D6DUF1"/>
<dbReference type="SUPFAM" id="SSF52218">
    <property type="entry name" value="Flavoproteins"/>
    <property type="match status" value="1"/>
</dbReference>
<dbReference type="KEGG" id="lpk:LACPI_0342"/>
<reference evidence="4" key="1">
    <citation type="submission" date="2015-01" db="EMBL/GenBank/DDBJ databases">
        <authorList>
            <person name="Andreevskaya M."/>
        </authorList>
    </citation>
    <scope>NUCLEOTIDE SEQUENCE [LARGE SCALE GENOMIC DNA]</scope>
    <source>
        <strain evidence="4">MKFS47</strain>
    </source>
</reference>
<dbReference type="Gene3D" id="3.40.50.360">
    <property type="match status" value="1"/>
</dbReference>
<evidence type="ECO:0000313" key="4">
    <source>
        <dbReference type="Proteomes" id="UP000033166"/>
    </source>
</evidence>
<proteinExistence type="predicted"/>
<dbReference type="Proteomes" id="UP000033166">
    <property type="component" value="Chromosome I"/>
</dbReference>
<dbReference type="GO" id="GO:0009055">
    <property type="term" value="F:electron transfer activity"/>
    <property type="evidence" value="ECO:0007669"/>
    <property type="project" value="TreeGrafter"/>
</dbReference>
<dbReference type="RefSeq" id="WP_047914809.1">
    <property type="nucleotide sequence ID" value="NZ_LN774769.1"/>
</dbReference>
<organism evidence="3 4">
    <name type="scientific">Pseudolactococcus piscium MKFS47</name>
    <dbReference type="NCBI Taxonomy" id="297352"/>
    <lineage>
        <taxon>Bacteria</taxon>
        <taxon>Bacillati</taxon>
        <taxon>Bacillota</taxon>
        <taxon>Bacilli</taxon>
        <taxon>Lactobacillales</taxon>
        <taxon>Streptococcaceae</taxon>
        <taxon>Pseudolactococcus</taxon>
    </lineage>
</organism>
<dbReference type="GO" id="GO:0003955">
    <property type="term" value="F:NAD(P)H dehydrogenase (quinone) activity"/>
    <property type="evidence" value="ECO:0007669"/>
    <property type="project" value="TreeGrafter"/>
</dbReference>
<dbReference type="PANTHER" id="PTHR47307">
    <property type="entry name" value="GLUTATHIONE-REGULATED POTASSIUM-EFFLUX SYSTEM ANCILLARY PROTEIN KEFG"/>
    <property type="match status" value="1"/>
</dbReference>
<dbReference type="InterPro" id="IPR029039">
    <property type="entry name" value="Flavoprotein-like_sf"/>
</dbReference>
<dbReference type="STRING" id="1364.LP2241_10330"/>